<dbReference type="AlphaFoldDB" id="A0AAD7I557"/>
<dbReference type="PROSITE" id="PS50158">
    <property type="entry name" value="ZF_CCHC"/>
    <property type="match status" value="1"/>
</dbReference>
<dbReference type="EMBL" id="JARKIB010000127">
    <property type="protein sequence ID" value="KAJ7735338.1"/>
    <property type="molecule type" value="Genomic_DNA"/>
</dbReference>
<evidence type="ECO:0000256" key="2">
    <source>
        <dbReference type="SAM" id="MobiDB-lite"/>
    </source>
</evidence>
<evidence type="ECO:0000256" key="1">
    <source>
        <dbReference type="PROSITE-ProRule" id="PRU00047"/>
    </source>
</evidence>
<dbReference type="GO" id="GO:0003676">
    <property type="term" value="F:nucleic acid binding"/>
    <property type="evidence" value="ECO:0007669"/>
    <property type="project" value="InterPro"/>
</dbReference>
<dbReference type="InterPro" id="IPR001878">
    <property type="entry name" value="Znf_CCHC"/>
</dbReference>
<evidence type="ECO:0000313" key="4">
    <source>
        <dbReference type="EMBL" id="KAJ7735338.1"/>
    </source>
</evidence>
<feature type="compositionally biased region" description="Acidic residues" evidence="2">
    <location>
        <begin position="119"/>
        <end position="132"/>
    </location>
</feature>
<evidence type="ECO:0000259" key="3">
    <source>
        <dbReference type="PROSITE" id="PS50158"/>
    </source>
</evidence>
<dbReference type="Proteomes" id="UP001215598">
    <property type="component" value="Unassembled WGS sequence"/>
</dbReference>
<sequence length="1120" mass="125123">MSIRGSKDAPKTFRGKYTDVQRWVDHYEQLVNKCRITDDQEKEDYNAYFLIGIQRPLRQILENRIMQASPYRHDEAQYTIREINEAVEWYFRCNWYESLMVRAADLGEELNDDFSGNESDIEASGSDDEESDYEEFLRKKKQRAKKKKQERTKKVTARKVISDKGTQKFHGNEEEVAGMIRKLNAMRLDDPEYAPIFYKVMVMDQTGTAGKCVKPPITDRGETARVQPSRAPMPRPVLDFRPPNPTSYPNNIPLGPANTGSTNPPPPGCFGCDESGHRISECRRVQELLANGVLARGDDGQRLVMGNGGWIRKNTGELLVSATERIAAANTPRVMLNYVDEFPGYESYNGVLLMSLSHQPTNQLPFSPPTEAYQYLSRLSFSEPPVPVVRISAAGPVETVVDAVSRQWQKVANNQPMDVDPTFCAAPQSEYYSSVTLPNSQELHRSSAQNAWSLELVYPNDARLHDAMSGMSPLDSADEVGFPVHAMLQELPMVPMAERLRLPLDALATDVPVRCLEEERGVRPEETQQDRSARCSREAELNVDIERRTLLSLSLDDDDEAFHNTSMERATRDQQVYESPFSDSYDDLPDLQYASDSDSSDSMGVCGFWFEHEHRSTRNCPLFGLKTRAMYDASEPGDAAQSEVEDGASGGSEELFSLELRRVLEVAVGPIVRELMGVPLGEARAFRSMETVVKRARAAFNMYTNDTALCLADMREQNRLQLERDEFENPLDRQIIDGSGIGQIAEGLGEGESTLAMQVQVRMNEERQRKADDPNYIGSFSPLDGHTATSSSDSLLIDSCLADSGPLSASSLRCGPLITRDEWSSSDSATSDLYSHSYDEVSIPSFSGLSEHIITLDHESWTPAGSVWSVELFSANPTWIIDDALARMRARSSAGDESSAEYPASSRNSSSMGRYWATSVTDDPPRVTIPTELQEVLVEWEEMRSFPAFFTHHPLLHDIEAAKLQVLAHLLQRQGCEGPATLLYEILAVRLRDEYAISHLLNAGYLGNNFPEEMSHYWELMGGPIDGDDARSESSVNMVIPPFMYPYLTAERPPTGINDSLIDPALFRDASPSPGPLLYPTNEEIAERAAHATEAQATNPAPALIEYIAPISMPLPEFLR</sequence>
<gene>
    <name evidence="4" type="ORF">B0H16DRAFT_1731375</name>
</gene>
<keyword evidence="1" id="KW-0862">Zinc</keyword>
<accession>A0AAD7I557</accession>
<feature type="region of interest" description="Disordered" evidence="2">
    <location>
        <begin position="112"/>
        <end position="132"/>
    </location>
</feature>
<keyword evidence="1" id="KW-0863">Zinc-finger</keyword>
<dbReference type="GO" id="GO:0008270">
    <property type="term" value="F:zinc ion binding"/>
    <property type="evidence" value="ECO:0007669"/>
    <property type="project" value="UniProtKB-KW"/>
</dbReference>
<comment type="caution">
    <text evidence="4">The sequence shown here is derived from an EMBL/GenBank/DDBJ whole genome shotgun (WGS) entry which is preliminary data.</text>
</comment>
<reference evidence="4" key="1">
    <citation type="submission" date="2023-03" db="EMBL/GenBank/DDBJ databases">
        <title>Massive genome expansion in bonnet fungi (Mycena s.s.) driven by repeated elements and novel gene families across ecological guilds.</title>
        <authorList>
            <consortium name="Lawrence Berkeley National Laboratory"/>
            <person name="Harder C.B."/>
            <person name="Miyauchi S."/>
            <person name="Viragh M."/>
            <person name="Kuo A."/>
            <person name="Thoen E."/>
            <person name="Andreopoulos B."/>
            <person name="Lu D."/>
            <person name="Skrede I."/>
            <person name="Drula E."/>
            <person name="Henrissat B."/>
            <person name="Morin E."/>
            <person name="Kohler A."/>
            <person name="Barry K."/>
            <person name="LaButti K."/>
            <person name="Morin E."/>
            <person name="Salamov A."/>
            <person name="Lipzen A."/>
            <person name="Mereny Z."/>
            <person name="Hegedus B."/>
            <person name="Baldrian P."/>
            <person name="Stursova M."/>
            <person name="Weitz H."/>
            <person name="Taylor A."/>
            <person name="Grigoriev I.V."/>
            <person name="Nagy L.G."/>
            <person name="Martin F."/>
            <person name="Kauserud H."/>
        </authorList>
    </citation>
    <scope>NUCLEOTIDE SEQUENCE</scope>
    <source>
        <strain evidence="4">CBHHK182m</strain>
    </source>
</reference>
<organism evidence="4 5">
    <name type="scientific">Mycena metata</name>
    <dbReference type="NCBI Taxonomy" id="1033252"/>
    <lineage>
        <taxon>Eukaryota</taxon>
        <taxon>Fungi</taxon>
        <taxon>Dikarya</taxon>
        <taxon>Basidiomycota</taxon>
        <taxon>Agaricomycotina</taxon>
        <taxon>Agaricomycetes</taxon>
        <taxon>Agaricomycetidae</taxon>
        <taxon>Agaricales</taxon>
        <taxon>Marasmiineae</taxon>
        <taxon>Mycenaceae</taxon>
        <taxon>Mycena</taxon>
    </lineage>
</organism>
<protein>
    <recommendedName>
        <fullName evidence="3">CCHC-type domain-containing protein</fullName>
    </recommendedName>
</protein>
<feature type="region of interest" description="Disordered" evidence="2">
    <location>
        <begin position="212"/>
        <end position="242"/>
    </location>
</feature>
<feature type="domain" description="CCHC-type" evidence="3">
    <location>
        <begin position="269"/>
        <end position="284"/>
    </location>
</feature>
<proteinExistence type="predicted"/>
<evidence type="ECO:0000313" key="5">
    <source>
        <dbReference type="Proteomes" id="UP001215598"/>
    </source>
</evidence>
<keyword evidence="1" id="KW-0479">Metal-binding</keyword>
<name>A0AAD7I557_9AGAR</name>
<keyword evidence="5" id="KW-1185">Reference proteome</keyword>